<keyword evidence="1" id="KW-0472">Membrane</keyword>
<dbReference type="AlphaFoldDB" id="A0A1H9LW52"/>
<organism evidence="2 3">
    <name type="scientific">Lentzea flaviverrucosa</name>
    <dbReference type="NCBI Taxonomy" id="200379"/>
    <lineage>
        <taxon>Bacteria</taxon>
        <taxon>Bacillati</taxon>
        <taxon>Actinomycetota</taxon>
        <taxon>Actinomycetes</taxon>
        <taxon>Pseudonocardiales</taxon>
        <taxon>Pseudonocardiaceae</taxon>
        <taxon>Lentzea</taxon>
    </lineage>
</organism>
<feature type="transmembrane region" description="Helical" evidence="1">
    <location>
        <begin position="96"/>
        <end position="113"/>
    </location>
</feature>
<proteinExistence type="predicted"/>
<evidence type="ECO:0000313" key="2">
    <source>
        <dbReference type="EMBL" id="SER15671.1"/>
    </source>
</evidence>
<reference evidence="3" key="1">
    <citation type="submission" date="2016-10" db="EMBL/GenBank/DDBJ databases">
        <authorList>
            <person name="Varghese N."/>
            <person name="Submissions S."/>
        </authorList>
    </citation>
    <scope>NUCLEOTIDE SEQUENCE [LARGE SCALE GENOMIC DNA]</scope>
    <source>
        <strain evidence="3">CGMCC 4.578</strain>
    </source>
</reference>
<keyword evidence="3" id="KW-1185">Reference proteome</keyword>
<feature type="transmembrane region" description="Helical" evidence="1">
    <location>
        <begin position="37"/>
        <end position="58"/>
    </location>
</feature>
<accession>A0A1H9LW52</accession>
<name>A0A1H9LW52_9PSEU</name>
<feature type="transmembrane region" description="Helical" evidence="1">
    <location>
        <begin position="70"/>
        <end position="90"/>
    </location>
</feature>
<gene>
    <name evidence="2" type="ORF">SAMN05216195_104123</name>
</gene>
<evidence type="ECO:0008006" key="4">
    <source>
        <dbReference type="Google" id="ProtNLM"/>
    </source>
</evidence>
<evidence type="ECO:0000313" key="3">
    <source>
        <dbReference type="Proteomes" id="UP000199028"/>
    </source>
</evidence>
<keyword evidence="1" id="KW-0812">Transmembrane</keyword>
<protein>
    <recommendedName>
        <fullName evidence="4">Transmembrane protein</fullName>
    </recommendedName>
</protein>
<keyword evidence="1" id="KW-1133">Transmembrane helix</keyword>
<sequence length="129" mass="13358">MLVAAMVGALCGAGWFSSVQSAFDLPCDGTGLSCTFFVLLCVAPALLVLWVVAAWGLLRLARYSPAWPTVLAGTSFAIVLAFALGSAMPLLSPPRWFVFVLVPFSAAVGYALAAKVAGNHRGQGETPVA</sequence>
<dbReference type="EMBL" id="FOFT01000004">
    <property type="protein sequence ID" value="SER15671.1"/>
    <property type="molecule type" value="Genomic_DNA"/>
</dbReference>
<dbReference type="Proteomes" id="UP000199028">
    <property type="component" value="Unassembled WGS sequence"/>
</dbReference>
<evidence type="ECO:0000256" key="1">
    <source>
        <dbReference type="SAM" id="Phobius"/>
    </source>
</evidence>